<keyword evidence="3" id="KW-1185">Reference proteome</keyword>
<organism evidence="2 3">
    <name type="scientific">Nitrolancea hollandica Lb</name>
    <dbReference type="NCBI Taxonomy" id="1129897"/>
    <lineage>
        <taxon>Bacteria</taxon>
        <taxon>Pseudomonadati</taxon>
        <taxon>Thermomicrobiota</taxon>
        <taxon>Thermomicrobia</taxon>
        <taxon>Sphaerobacterales</taxon>
        <taxon>Sphaerobacterineae</taxon>
        <taxon>Sphaerobacteraceae</taxon>
        <taxon>Nitrolancea</taxon>
    </lineage>
</organism>
<evidence type="ECO:0000313" key="3">
    <source>
        <dbReference type="Proteomes" id="UP000004221"/>
    </source>
</evidence>
<dbReference type="Pfam" id="PF13551">
    <property type="entry name" value="HTH_29"/>
    <property type="match status" value="1"/>
</dbReference>
<dbReference type="SUPFAM" id="SSF46785">
    <property type="entry name" value="Winged helix' DNA-binding domain"/>
    <property type="match status" value="1"/>
</dbReference>
<gene>
    <name evidence="2" type="ORF">NITHO_2020001</name>
</gene>
<name>I4EEU6_9BACT</name>
<evidence type="ECO:0000313" key="2">
    <source>
        <dbReference type="EMBL" id="CCF83208.1"/>
    </source>
</evidence>
<evidence type="ECO:0000256" key="1">
    <source>
        <dbReference type="SAM" id="MobiDB-lite"/>
    </source>
</evidence>
<sequence length="196" mass="22032">MTLHHTNKSPDYVASADKVRGSNSLWAGVDGRFVVSKHGAWSVLEKLYLKEAGEGQPFKYQPIHREEFTWLEAYRVESAGNSQPVEPETYRQASYVSDRPGTTVIPQPTPVERLFINYRPEVEGVITAKFMAAEESTYSSLVDATGKHRRTVQRVLDDLEKAGWAKPLDTNSRGGRGNARRFQPTEKGRDGWAASY</sequence>
<feature type="region of interest" description="Disordered" evidence="1">
    <location>
        <begin position="165"/>
        <end position="196"/>
    </location>
</feature>
<dbReference type="EMBL" id="CAGS01000116">
    <property type="protein sequence ID" value="CCF83208.1"/>
    <property type="molecule type" value="Genomic_DNA"/>
</dbReference>
<protein>
    <submittedName>
        <fullName evidence="2">Uncharacterized protein</fullName>
    </submittedName>
</protein>
<accession>I4EEU6</accession>
<comment type="caution">
    <text evidence="2">The sequence shown here is derived from an EMBL/GenBank/DDBJ whole genome shotgun (WGS) entry which is preliminary data.</text>
</comment>
<reference evidence="2 3" key="1">
    <citation type="journal article" date="2012" name="ISME J.">
        <title>Nitrification expanded: discovery, physiology and genomics of a nitrite-oxidizing bacterium from the phylum Chloroflexi.</title>
        <authorList>
            <person name="Sorokin D.Y."/>
            <person name="Lucker S."/>
            <person name="Vejmelkova D."/>
            <person name="Kostrikina N.A."/>
            <person name="Kleerebezem R."/>
            <person name="Rijpstra W.I."/>
            <person name="Damste J.S."/>
            <person name="Le Paslier D."/>
            <person name="Muyzer G."/>
            <person name="Wagner M."/>
            <person name="van Loosdrecht M.C."/>
            <person name="Daims H."/>
        </authorList>
    </citation>
    <scope>NUCLEOTIDE SEQUENCE [LARGE SCALE GENOMIC DNA]</scope>
    <source>
        <strain evidence="3">none</strain>
    </source>
</reference>
<dbReference type="Proteomes" id="UP000004221">
    <property type="component" value="Unassembled WGS sequence"/>
</dbReference>
<proteinExistence type="predicted"/>
<dbReference type="InterPro" id="IPR036390">
    <property type="entry name" value="WH_DNA-bd_sf"/>
</dbReference>
<dbReference type="AlphaFoldDB" id="I4EEU6"/>